<organism evidence="1 2">
    <name type="scientific">Dreissena polymorpha</name>
    <name type="common">Zebra mussel</name>
    <name type="synonym">Mytilus polymorpha</name>
    <dbReference type="NCBI Taxonomy" id="45954"/>
    <lineage>
        <taxon>Eukaryota</taxon>
        <taxon>Metazoa</taxon>
        <taxon>Spiralia</taxon>
        <taxon>Lophotrochozoa</taxon>
        <taxon>Mollusca</taxon>
        <taxon>Bivalvia</taxon>
        <taxon>Autobranchia</taxon>
        <taxon>Heteroconchia</taxon>
        <taxon>Euheterodonta</taxon>
        <taxon>Imparidentia</taxon>
        <taxon>Neoheterodontei</taxon>
        <taxon>Myida</taxon>
        <taxon>Dreissenoidea</taxon>
        <taxon>Dreissenidae</taxon>
        <taxon>Dreissena</taxon>
    </lineage>
</organism>
<reference evidence="1" key="2">
    <citation type="submission" date="2020-11" db="EMBL/GenBank/DDBJ databases">
        <authorList>
            <person name="McCartney M.A."/>
            <person name="Auch B."/>
            <person name="Kono T."/>
            <person name="Mallez S."/>
            <person name="Becker A."/>
            <person name="Gohl D.M."/>
            <person name="Silverstein K.A.T."/>
            <person name="Koren S."/>
            <person name="Bechman K.B."/>
            <person name="Herman A."/>
            <person name="Abrahante J.E."/>
            <person name="Garbe J."/>
        </authorList>
    </citation>
    <scope>NUCLEOTIDE SEQUENCE</scope>
    <source>
        <strain evidence="1">Duluth1</strain>
        <tissue evidence="1">Whole animal</tissue>
    </source>
</reference>
<reference evidence="1" key="1">
    <citation type="journal article" date="2019" name="bioRxiv">
        <title>The Genome of the Zebra Mussel, Dreissena polymorpha: A Resource for Invasive Species Research.</title>
        <authorList>
            <person name="McCartney M.A."/>
            <person name="Auch B."/>
            <person name="Kono T."/>
            <person name="Mallez S."/>
            <person name="Zhang Y."/>
            <person name="Obille A."/>
            <person name="Becker A."/>
            <person name="Abrahante J.E."/>
            <person name="Garbe J."/>
            <person name="Badalamenti J.P."/>
            <person name="Herman A."/>
            <person name="Mangelson H."/>
            <person name="Liachko I."/>
            <person name="Sullivan S."/>
            <person name="Sone E.D."/>
            <person name="Koren S."/>
            <person name="Silverstein K.A.T."/>
            <person name="Beckman K.B."/>
            <person name="Gohl D.M."/>
        </authorList>
    </citation>
    <scope>NUCLEOTIDE SEQUENCE</scope>
    <source>
        <strain evidence="1">Duluth1</strain>
        <tissue evidence="1">Whole animal</tissue>
    </source>
</reference>
<name>A0A9D4CHJ6_DREPO</name>
<evidence type="ECO:0000313" key="1">
    <source>
        <dbReference type="EMBL" id="KAH3724784.1"/>
    </source>
</evidence>
<keyword evidence="2" id="KW-1185">Reference proteome</keyword>
<accession>A0A9D4CHJ6</accession>
<comment type="caution">
    <text evidence="1">The sequence shown here is derived from an EMBL/GenBank/DDBJ whole genome shotgun (WGS) entry which is preliminary data.</text>
</comment>
<dbReference type="Proteomes" id="UP000828390">
    <property type="component" value="Unassembled WGS sequence"/>
</dbReference>
<proteinExistence type="predicted"/>
<dbReference type="AlphaFoldDB" id="A0A9D4CHJ6"/>
<sequence>MVEDATTSNRLAWDDSVWEYKCIVLTDAADEWYHPKYPFPHHATLRASAVKTEVCHCIYSEQTLPTL</sequence>
<gene>
    <name evidence="1" type="ORF">DPMN_050609</name>
</gene>
<protein>
    <submittedName>
        <fullName evidence="1">Uncharacterized protein</fullName>
    </submittedName>
</protein>
<dbReference type="EMBL" id="JAIWYP010000012">
    <property type="protein sequence ID" value="KAH3724784.1"/>
    <property type="molecule type" value="Genomic_DNA"/>
</dbReference>
<evidence type="ECO:0000313" key="2">
    <source>
        <dbReference type="Proteomes" id="UP000828390"/>
    </source>
</evidence>